<feature type="transmembrane region" description="Helical" evidence="1">
    <location>
        <begin position="84"/>
        <end position="103"/>
    </location>
</feature>
<dbReference type="RefSeq" id="WP_196395964.1">
    <property type="nucleotide sequence ID" value="NZ_JADNYM010000006.1"/>
</dbReference>
<dbReference type="AlphaFoldDB" id="A0A931G4N9"/>
<keyword evidence="1" id="KW-0472">Membrane</keyword>
<dbReference type="Proteomes" id="UP000655366">
    <property type="component" value="Unassembled WGS sequence"/>
</dbReference>
<gene>
    <name evidence="2" type="ORF">IV500_06335</name>
</gene>
<evidence type="ECO:0000313" key="3">
    <source>
        <dbReference type="Proteomes" id="UP000655366"/>
    </source>
</evidence>
<keyword evidence="1" id="KW-0812">Transmembrane</keyword>
<accession>A0A931G4N9</accession>
<protein>
    <recommendedName>
        <fullName evidence="4">RDD family protein</fullName>
    </recommendedName>
</protein>
<name>A0A931G4N9_9MICC</name>
<evidence type="ECO:0000256" key="1">
    <source>
        <dbReference type="SAM" id="Phobius"/>
    </source>
</evidence>
<keyword evidence="1" id="KW-1133">Transmembrane helix</keyword>
<dbReference type="EMBL" id="JADNYM010000006">
    <property type="protein sequence ID" value="MBG0739018.1"/>
    <property type="molecule type" value="Genomic_DNA"/>
</dbReference>
<sequence length="171" mass="18441">MTSTTEIPAPETAESFKEPADLPLAPADAQLITLGDGRIVAPARDREVLLAWGLDVVLVVLTAMGFYLFLSFTMPAPFPYARELFALAGWPAAALVYGFATAYHRSLGQLASGTRTLRISTGGRMGIFRSGWMMVLRVMILPVVFIYSLCGGSTFGIKDRHISIDALVTGL</sequence>
<keyword evidence="3" id="KW-1185">Reference proteome</keyword>
<evidence type="ECO:0000313" key="2">
    <source>
        <dbReference type="EMBL" id="MBG0739018.1"/>
    </source>
</evidence>
<organism evidence="2 3">
    <name type="scientific">Arthrobacter terrae</name>
    <dbReference type="NCBI Taxonomy" id="2935737"/>
    <lineage>
        <taxon>Bacteria</taxon>
        <taxon>Bacillati</taxon>
        <taxon>Actinomycetota</taxon>
        <taxon>Actinomycetes</taxon>
        <taxon>Micrococcales</taxon>
        <taxon>Micrococcaceae</taxon>
        <taxon>Arthrobacter</taxon>
    </lineage>
</organism>
<evidence type="ECO:0008006" key="4">
    <source>
        <dbReference type="Google" id="ProtNLM"/>
    </source>
</evidence>
<reference evidence="2 3" key="1">
    <citation type="submission" date="2020-11" db="EMBL/GenBank/DDBJ databases">
        <title>Arthrobacter antarcticus sp. nov., isolated from Antarctic Soil.</title>
        <authorList>
            <person name="Li J."/>
        </authorList>
    </citation>
    <scope>NUCLEOTIDE SEQUENCE [LARGE SCALE GENOMIC DNA]</scope>
    <source>
        <strain evidence="2 3">Z1-20</strain>
    </source>
</reference>
<proteinExistence type="predicted"/>
<comment type="caution">
    <text evidence="2">The sequence shown here is derived from an EMBL/GenBank/DDBJ whole genome shotgun (WGS) entry which is preliminary data.</text>
</comment>
<feature type="transmembrane region" description="Helical" evidence="1">
    <location>
        <begin position="134"/>
        <end position="157"/>
    </location>
</feature>
<feature type="transmembrane region" description="Helical" evidence="1">
    <location>
        <begin position="48"/>
        <end position="72"/>
    </location>
</feature>